<feature type="transmembrane region" description="Helical" evidence="2">
    <location>
        <begin position="598"/>
        <end position="618"/>
    </location>
</feature>
<dbReference type="AlphaFoldDB" id="A0A0D7BPH7"/>
<dbReference type="STRING" id="1314674.A0A0D7BPH7"/>
<evidence type="ECO:0000259" key="3">
    <source>
        <dbReference type="Pfam" id="PF20149"/>
    </source>
</evidence>
<feature type="domain" description="DUF6532" evidence="3">
    <location>
        <begin position="189"/>
        <end position="357"/>
    </location>
</feature>
<proteinExistence type="predicted"/>
<keyword evidence="2" id="KW-1133">Transmembrane helix</keyword>
<dbReference type="OrthoDB" id="3257342at2759"/>
<feature type="region of interest" description="Disordered" evidence="1">
    <location>
        <begin position="147"/>
        <end position="179"/>
    </location>
</feature>
<gene>
    <name evidence="4" type="ORF">CYLTODRAFT_408035</name>
</gene>
<organism evidence="4 5">
    <name type="scientific">Cylindrobasidium torrendii FP15055 ss-10</name>
    <dbReference type="NCBI Taxonomy" id="1314674"/>
    <lineage>
        <taxon>Eukaryota</taxon>
        <taxon>Fungi</taxon>
        <taxon>Dikarya</taxon>
        <taxon>Basidiomycota</taxon>
        <taxon>Agaricomycotina</taxon>
        <taxon>Agaricomycetes</taxon>
        <taxon>Agaricomycetidae</taxon>
        <taxon>Agaricales</taxon>
        <taxon>Marasmiineae</taxon>
        <taxon>Physalacriaceae</taxon>
        <taxon>Cylindrobasidium</taxon>
    </lineage>
</organism>
<reference evidence="4 5" key="1">
    <citation type="journal article" date="2015" name="Fungal Genet. Biol.">
        <title>Evolution of novel wood decay mechanisms in Agaricales revealed by the genome sequences of Fistulina hepatica and Cylindrobasidium torrendii.</title>
        <authorList>
            <person name="Floudas D."/>
            <person name="Held B.W."/>
            <person name="Riley R."/>
            <person name="Nagy L.G."/>
            <person name="Koehler G."/>
            <person name="Ransdell A.S."/>
            <person name="Younus H."/>
            <person name="Chow J."/>
            <person name="Chiniquy J."/>
            <person name="Lipzen A."/>
            <person name="Tritt A."/>
            <person name="Sun H."/>
            <person name="Haridas S."/>
            <person name="LaButti K."/>
            <person name="Ohm R.A."/>
            <person name="Kues U."/>
            <person name="Blanchette R.A."/>
            <person name="Grigoriev I.V."/>
            <person name="Minto R.E."/>
            <person name="Hibbett D.S."/>
        </authorList>
    </citation>
    <scope>NUCLEOTIDE SEQUENCE [LARGE SCALE GENOMIC DNA]</scope>
    <source>
        <strain evidence="4 5">FP15055 ss-10</strain>
    </source>
</reference>
<dbReference type="Proteomes" id="UP000054007">
    <property type="component" value="Unassembled WGS sequence"/>
</dbReference>
<sequence>MPETSKRAGASARGPAKRKSNEEHPPAAPQSSKSASRAHQSSPRPQRTIVTSKEKEHLDKECRDLAQKLKVLQKKSNRLGKQPATTAALSDNDNIGHGSNSERSDVESEDSEEEAPPLLTSNSEKLQTVSIEQDPNEMDPKFLARHANRQQRRAKAAKESTDPKSSKRDESQSSDETPVSMVNNAACAAVWAEDAFMRACQDKMESIVFTPGIQRLIMSKHSHMRNEILSAGRDIVPAFYGFRQDSSKDSRMTNRALVKTLLSNNAYAYKDHNLRSGFMESDVFPAMLRLWAFKESYQAGVIHRDIFELVSVASFAFYKFLVEYCLIEWKSGEFKHGPELRTKKYHGIYKRHLVDVEMWAKLDDTATTIIRRNFYKAARAAIKKPKNADTSIGKSDFDAMKAELQLAPPAALPSDDETDSEDDESNIEMNEPDSPLPRKVKPPRKAMHKSPLPESPAMDRPHTPPSADVNSPVYGLLRARDERGEGQLDVNERRVYIESGGADDEGTVYVNEDGRRLDLAEDIPCFGYPFALLSRTSSQKLWTRSETKTLERHQNSRWLSELPGGKPLGLLFDPFEAIVLYISVQVMKNVISDGKSNWLEGFILISLYVIVGVSFWFYPGSSFGSMMEECQPDFPIN</sequence>
<feature type="compositionally biased region" description="Low complexity" evidence="1">
    <location>
        <begin position="29"/>
        <end position="42"/>
    </location>
</feature>
<accession>A0A0D7BPH7</accession>
<keyword evidence="2" id="KW-0812">Transmembrane</keyword>
<dbReference type="EMBL" id="KN880453">
    <property type="protein sequence ID" value="KIY71496.1"/>
    <property type="molecule type" value="Genomic_DNA"/>
</dbReference>
<feature type="region of interest" description="Disordered" evidence="1">
    <location>
        <begin position="1"/>
        <end position="59"/>
    </location>
</feature>
<name>A0A0D7BPH7_9AGAR</name>
<evidence type="ECO:0000256" key="2">
    <source>
        <dbReference type="SAM" id="Phobius"/>
    </source>
</evidence>
<keyword evidence="2" id="KW-0472">Membrane</keyword>
<dbReference type="Pfam" id="PF20149">
    <property type="entry name" value="DUF6532"/>
    <property type="match status" value="1"/>
</dbReference>
<protein>
    <recommendedName>
        <fullName evidence="3">DUF6532 domain-containing protein</fullName>
    </recommendedName>
</protein>
<evidence type="ECO:0000313" key="5">
    <source>
        <dbReference type="Proteomes" id="UP000054007"/>
    </source>
</evidence>
<feature type="compositionally biased region" description="Basic and acidic residues" evidence="1">
    <location>
        <begin position="156"/>
        <end position="171"/>
    </location>
</feature>
<feature type="compositionally biased region" description="Polar residues" evidence="1">
    <location>
        <begin position="83"/>
        <end position="93"/>
    </location>
</feature>
<feature type="compositionally biased region" description="Acidic residues" evidence="1">
    <location>
        <begin position="414"/>
        <end position="426"/>
    </location>
</feature>
<feature type="region of interest" description="Disordered" evidence="1">
    <location>
        <begin position="408"/>
        <end position="472"/>
    </location>
</feature>
<evidence type="ECO:0000313" key="4">
    <source>
        <dbReference type="EMBL" id="KIY71496.1"/>
    </source>
</evidence>
<keyword evidence="5" id="KW-1185">Reference proteome</keyword>
<feature type="compositionally biased region" description="Basic residues" evidence="1">
    <location>
        <begin position="438"/>
        <end position="448"/>
    </location>
</feature>
<feature type="region of interest" description="Disordered" evidence="1">
    <location>
        <begin position="72"/>
        <end position="126"/>
    </location>
</feature>
<dbReference type="InterPro" id="IPR045341">
    <property type="entry name" value="DUF6532"/>
</dbReference>
<evidence type="ECO:0000256" key="1">
    <source>
        <dbReference type="SAM" id="MobiDB-lite"/>
    </source>
</evidence>